<gene>
    <name evidence="2" type="ORF">METZ01_LOCUS354441</name>
</gene>
<dbReference type="GO" id="GO:0017168">
    <property type="term" value="F:5-oxoprolinase (ATP-hydrolyzing) activity"/>
    <property type="evidence" value="ECO:0007669"/>
    <property type="project" value="TreeGrafter"/>
</dbReference>
<name>A0A382RX23_9ZZZZ</name>
<dbReference type="EMBL" id="UINC01124442">
    <property type="protein sequence ID" value="SVD01587.1"/>
    <property type="molecule type" value="Genomic_DNA"/>
</dbReference>
<dbReference type="InterPro" id="IPR003692">
    <property type="entry name" value="Hydantoinase_B"/>
</dbReference>
<dbReference type="GO" id="GO:0005829">
    <property type="term" value="C:cytosol"/>
    <property type="evidence" value="ECO:0007669"/>
    <property type="project" value="TreeGrafter"/>
</dbReference>
<evidence type="ECO:0000259" key="1">
    <source>
        <dbReference type="Pfam" id="PF02538"/>
    </source>
</evidence>
<feature type="domain" description="Hydantoinase B/oxoprolinase" evidence="1">
    <location>
        <begin position="19"/>
        <end position="191"/>
    </location>
</feature>
<dbReference type="GO" id="GO:0006749">
    <property type="term" value="P:glutathione metabolic process"/>
    <property type="evidence" value="ECO:0007669"/>
    <property type="project" value="TreeGrafter"/>
</dbReference>
<proteinExistence type="predicted"/>
<accession>A0A382RX23</accession>
<evidence type="ECO:0000313" key="2">
    <source>
        <dbReference type="EMBL" id="SVD01587.1"/>
    </source>
</evidence>
<protein>
    <recommendedName>
        <fullName evidence="1">Hydantoinase B/oxoprolinase domain-containing protein</fullName>
    </recommendedName>
</protein>
<reference evidence="2" key="1">
    <citation type="submission" date="2018-05" db="EMBL/GenBank/DDBJ databases">
        <authorList>
            <person name="Lanie J.A."/>
            <person name="Ng W.-L."/>
            <person name="Kazmierczak K.M."/>
            <person name="Andrzejewski T.M."/>
            <person name="Davidsen T.M."/>
            <person name="Wayne K.J."/>
            <person name="Tettelin H."/>
            <person name="Glass J.I."/>
            <person name="Rusch D."/>
            <person name="Podicherti R."/>
            <person name="Tsui H.-C.T."/>
            <person name="Winkler M.E."/>
        </authorList>
    </citation>
    <scope>NUCLEOTIDE SEQUENCE</scope>
</reference>
<dbReference type="InterPro" id="IPR045079">
    <property type="entry name" value="Oxoprolinase-like"/>
</dbReference>
<dbReference type="Pfam" id="PF02538">
    <property type="entry name" value="Hydantoinase_B"/>
    <property type="match status" value="1"/>
</dbReference>
<feature type="non-terminal residue" evidence="2">
    <location>
        <position position="1"/>
    </location>
</feature>
<organism evidence="2">
    <name type="scientific">marine metagenome</name>
    <dbReference type="NCBI Taxonomy" id="408172"/>
    <lineage>
        <taxon>unclassified sequences</taxon>
        <taxon>metagenomes</taxon>
        <taxon>ecological metagenomes</taxon>
    </lineage>
</organism>
<feature type="non-terminal residue" evidence="2">
    <location>
        <position position="191"/>
    </location>
</feature>
<sequence>MPTKIIQTNNKPFKRVKLDPITLDVIENSMFSARWEMDAVLFRTAMSPGIREQGDEFPMIANLDGKMVVGQFGSFIYGFMEAYDGTMEEGDMFLTNDPYSCNGAISHVNDWLLLRPIYKDGRLISYAAMFGHMTDVGGKVPGSLPTDASQIFEEGIRVPPIKIYKDDVLQEEILELILNNCRLPHWNRSDF</sequence>
<dbReference type="PANTHER" id="PTHR11365:SF23">
    <property type="entry name" value="HYPOTHETICAL 5-OXOPROLINASE (EUROFUNG)-RELATED"/>
    <property type="match status" value="1"/>
</dbReference>
<dbReference type="PANTHER" id="PTHR11365">
    <property type="entry name" value="5-OXOPROLINASE RELATED"/>
    <property type="match status" value="1"/>
</dbReference>
<dbReference type="AlphaFoldDB" id="A0A382RX23"/>